<dbReference type="EMBL" id="CYRX01000031">
    <property type="protein sequence ID" value="CUH61251.1"/>
    <property type="molecule type" value="Genomic_DNA"/>
</dbReference>
<evidence type="ECO:0000313" key="1">
    <source>
        <dbReference type="EMBL" id="CUH61251.1"/>
    </source>
</evidence>
<evidence type="ECO:0008006" key="3">
    <source>
        <dbReference type="Google" id="ProtNLM"/>
    </source>
</evidence>
<dbReference type="AlphaFoldDB" id="A0A0P1F107"/>
<accession>A0A0P1F107</accession>
<organism evidence="1 2">
    <name type="scientific">Thalassobacter stenotrophicus</name>
    <dbReference type="NCBI Taxonomy" id="266809"/>
    <lineage>
        <taxon>Bacteria</taxon>
        <taxon>Pseudomonadati</taxon>
        <taxon>Pseudomonadota</taxon>
        <taxon>Alphaproteobacteria</taxon>
        <taxon>Rhodobacterales</taxon>
        <taxon>Roseobacteraceae</taxon>
        <taxon>Thalassobacter</taxon>
    </lineage>
</organism>
<dbReference type="PROSITE" id="PS51257">
    <property type="entry name" value="PROKAR_LIPOPROTEIN"/>
    <property type="match status" value="1"/>
</dbReference>
<dbReference type="Proteomes" id="UP000051298">
    <property type="component" value="Unassembled WGS sequence"/>
</dbReference>
<dbReference type="RefSeq" id="WP_072936649.1">
    <property type="nucleotide sequence ID" value="NZ_CYRX01000031.1"/>
</dbReference>
<dbReference type="STRING" id="266809.PM03_12665"/>
<reference evidence="1 2" key="1">
    <citation type="submission" date="2015-09" db="EMBL/GenBank/DDBJ databases">
        <authorList>
            <consortium name="Swine Surveillance"/>
        </authorList>
    </citation>
    <scope>NUCLEOTIDE SEQUENCE [LARGE SCALE GENOMIC DNA]</scope>
    <source>
        <strain evidence="1 2">CECT 5294</strain>
    </source>
</reference>
<protein>
    <recommendedName>
        <fullName evidence="3">Excalibur calcium-binding domain-containing protein</fullName>
    </recommendedName>
</protein>
<sequence length="219" mass="23382">MRSIVLSVSVLALMACTPPVPESGVGFDTLGRSEREQQLQTGIAPQPTTVLPPVAVGPLDPVDPAAQIAAEATEALAETAPQSPVLNRNNPEISQEQDFEVVAAERDIEADAARIAAARQQFQLVRPKELEPVGDTGPNIIQYALSASHPVGQKLYRRGNPFAAARLETKCAGYRTADVAQEQFLAAGGPSRDRLGLDPDGDGYACDWDPATFRDLVRN</sequence>
<gene>
    <name evidence="1" type="ORF">THS5294_02554</name>
</gene>
<dbReference type="eggNOG" id="ENOG5031QJH">
    <property type="taxonomic scope" value="Bacteria"/>
</dbReference>
<evidence type="ECO:0000313" key="2">
    <source>
        <dbReference type="Proteomes" id="UP000051298"/>
    </source>
</evidence>
<proteinExistence type="predicted"/>
<name>A0A0P1F107_9RHOB</name>